<evidence type="ECO:0000313" key="2">
    <source>
        <dbReference type="EMBL" id="TCD64596.1"/>
    </source>
</evidence>
<organism evidence="2 3">
    <name type="scientific">Steccherinum ochraceum</name>
    <dbReference type="NCBI Taxonomy" id="92696"/>
    <lineage>
        <taxon>Eukaryota</taxon>
        <taxon>Fungi</taxon>
        <taxon>Dikarya</taxon>
        <taxon>Basidiomycota</taxon>
        <taxon>Agaricomycotina</taxon>
        <taxon>Agaricomycetes</taxon>
        <taxon>Polyporales</taxon>
        <taxon>Steccherinaceae</taxon>
        <taxon>Steccherinum</taxon>
    </lineage>
</organism>
<dbReference type="Proteomes" id="UP000292702">
    <property type="component" value="Unassembled WGS sequence"/>
</dbReference>
<accession>A0A4R0RC99</accession>
<feature type="compositionally biased region" description="Basic and acidic residues" evidence="1">
    <location>
        <begin position="559"/>
        <end position="572"/>
    </location>
</feature>
<feature type="compositionally biased region" description="Acidic residues" evidence="1">
    <location>
        <begin position="455"/>
        <end position="467"/>
    </location>
</feature>
<name>A0A4R0RC99_9APHY</name>
<keyword evidence="3" id="KW-1185">Reference proteome</keyword>
<feature type="compositionally biased region" description="Polar residues" evidence="1">
    <location>
        <begin position="83"/>
        <end position="95"/>
    </location>
</feature>
<evidence type="ECO:0000256" key="1">
    <source>
        <dbReference type="SAM" id="MobiDB-lite"/>
    </source>
</evidence>
<comment type="caution">
    <text evidence="2">The sequence shown here is derived from an EMBL/GenBank/DDBJ whole genome shotgun (WGS) entry which is preliminary data.</text>
</comment>
<feature type="compositionally biased region" description="Low complexity" evidence="1">
    <location>
        <begin position="499"/>
        <end position="516"/>
    </location>
</feature>
<feature type="compositionally biased region" description="Low complexity" evidence="1">
    <location>
        <begin position="576"/>
        <end position="592"/>
    </location>
</feature>
<feature type="region of interest" description="Disordered" evidence="1">
    <location>
        <begin position="34"/>
        <end position="114"/>
    </location>
</feature>
<gene>
    <name evidence="2" type="ORF">EIP91_003861</name>
</gene>
<feature type="region of interest" description="Disordered" evidence="1">
    <location>
        <begin position="455"/>
        <end position="613"/>
    </location>
</feature>
<protein>
    <submittedName>
        <fullName evidence="2">Uncharacterized protein</fullName>
    </submittedName>
</protein>
<dbReference type="AlphaFoldDB" id="A0A4R0RC99"/>
<dbReference type="OrthoDB" id="2802845at2759"/>
<feature type="region of interest" description="Disordered" evidence="1">
    <location>
        <begin position="191"/>
        <end position="225"/>
    </location>
</feature>
<reference evidence="2 3" key="1">
    <citation type="submission" date="2018-11" db="EMBL/GenBank/DDBJ databases">
        <title>Genome assembly of Steccherinum ochraceum LE-BIN_3174, the white-rot fungus of the Steccherinaceae family (The Residual Polyporoid clade, Polyporales, Basidiomycota).</title>
        <authorList>
            <person name="Fedorova T.V."/>
            <person name="Glazunova O.A."/>
            <person name="Landesman E.O."/>
            <person name="Moiseenko K.V."/>
            <person name="Psurtseva N.V."/>
            <person name="Savinova O.S."/>
            <person name="Shakhova N.V."/>
            <person name="Tyazhelova T.V."/>
            <person name="Vasina D.V."/>
        </authorList>
    </citation>
    <scope>NUCLEOTIDE SEQUENCE [LARGE SCALE GENOMIC DNA]</scope>
    <source>
        <strain evidence="2 3">LE-BIN_3174</strain>
    </source>
</reference>
<feature type="compositionally biased region" description="Low complexity" evidence="1">
    <location>
        <begin position="477"/>
        <end position="487"/>
    </location>
</feature>
<sequence>MSQPPAPPPNVTPEVMQMAFAYLAQAQAQGYGGMPFGILPQVSAGFPSSSVPGQQPVMAPPSQFPSSQQPLPPPTSSAPIASTNSQPVAQSSLPSGEQPIAMPPHPDVSDPAGSAVTIAGQTSALSTHPLASTSRHQDLSVPITVRGSRSMAARPENFIHTMLPAMHGSTDAQVVRAGLDTRTANQARYASYSTTRPAGGGTNPRRRNAGLGRSTSSRVASAPASLPPALPTALRCYEDAIIRGDHGQHQLRTAFVIHPPQENNSAHRPLFVAQYTETLERYGLIVYMDLDLGERTATVLEQVANKLETCGHGIQFTSSCQLDTLRGTTRTPRLTLLGLRNKGRAGASGQRWLQPLSPNDEVTIGAMLKKDRGMQGSFHFDPKSLIRSDRLWFQCTPSIYPLKLRLPGNADDRVHSCVSIRIDGLYPRNPGDRATDIGDDACEDLCFLDEESSDMDIDMPESSDDEDWHPRTSALHSRSVARSSSRVQAMRPRPPASNSSSLTTHASHGASSSEAHMGMVQSTSQSVAGLSRATRSHRSRPFGEAMSGPRSSRRPPSRLRVEEPARVLDPEAHGGASPIEIDSDSSPSSPSRPSAPPIPASQPLAPLGSASRRRQGAVLPPQVYLLPGAIWLEPFVPEDCPVRFTSIHGFKTQVFHQASLGFRRPKLEINASSVRGCAEHLLAILFQAAKDNDFSDILNPNRSFTVELAPSGSDSDTVSYGDGVEEDTLYVAFKIFIHGATSEYFLARDGGFYSLRTLYSTSSVAAISEERLTDLTVLGALCALLIIYGRPPEFLTPLLFQYIAHDFNLHSLTPEFVALWHPDVRRALLEWKAAGANGNVDTPGLRAHFASYHDMEITCHRRRNEAGHQAIAAEMLSRSILGPERFDHPELQAFVTGFKLKTQNDFNFCKALRSFAGGPMDLLNNVFTAHVVNYSAIQPSVHLVVDNNLEAALQEACPGSPSLKTLVEQALMRDGIPCPTLFKTEVAGAVDSLVDLSTIDKEGFRIRHFLWASTGSPHLGAGATLQIQLADYDHTVYTVLDELHGRYVKDHNKILFRTCMKQATIPARHIIHLAQTTFDASSECSSLEKALDHWILGESLLAIGQHSIA</sequence>
<proteinExistence type="predicted"/>
<dbReference type="EMBL" id="RWJN01000226">
    <property type="protein sequence ID" value="TCD64596.1"/>
    <property type="molecule type" value="Genomic_DNA"/>
</dbReference>
<evidence type="ECO:0000313" key="3">
    <source>
        <dbReference type="Proteomes" id="UP000292702"/>
    </source>
</evidence>